<accession>A0ABT1N1R1</accession>
<gene>
    <name evidence="1" type="ORF">NHN17_11485</name>
</gene>
<evidence type="ECO:0000313" key="2">
    <source>
        <dbReference type="Proteomes" id="UP001524460"/>
    </source>
</evidence>
<protein>
    <submittedName>
        <fullName evidence="1">Uncharacterized protein</fullName>
    </submittedName>
</protein>
<name>A0ABT1N1R1_9GAMM</name>
<proteinExistence type="predicted"/>
<sequence length="114" mass="13066">MFRFSQFFKRRAIRRYIKVLGPMLLKSYGPRESYTNGQISAVLDSSALNQRYQKYAYALFGELYPDQHQELSQGLFNGNAFNALQVIAIAKPTGWKGGTNTDNLSNHYGQNSRY</sequence>
<evidence type="ECO:0000313" key="1">
    <source>
        <dbReference type="EMBL" id="MCQ1058678.1"/>
    </source>
</evidence>
<dbReference type="EMBL" id="JANEYT010000022">
    <property type="protein sequence ID" value="MCQ1058678.1"/>
    <property type="molecule type" value="Genomic_DNA"/>
</dbReference>
<dbReference type="Pfam" id="PF20196">
    <property type="entry name" value="DUF6559"/>
    <property type="match status" value="1"/>
</dbReference>
<dbReference type="InterPro" id="IPR046689">
    <property type="entry name" value="DUF6559"/>
</dbReference>
<dbReference type="Proteomes" id="UP001524460">
    <property type="component" value="Unassembled WGS sequence"/>
</dbReference>
<comment type="caution">
    <text evidence="1">The sequence shown here is derived from an EMBL/GenBank/DDBJ whole genome shotgun (WGS) entry which is preliminary data.</text>
</comment>
<organism evidence="1 2">
    <name type="scientific">Photobacterium pectinilyticum</name>
    <dbReference type="NCBI Taxonomy" id="2906793"/>
    <lineage>
        <taxon>Bacteria</taxon>
        <taxon>Pseudomonadati</taxon>
        <taxon>Pseudomonadota</taxon>
        <taxon>Gammaproteobacteria</taxon>
        <taxon>Vibrionales</taxon>
        <taxon>Vibrionaceae</taxon>
        <taxon>Photobacterium</taxon>
    </lineage>
</organism>
<keyword evidence="2" id="KW-1185">Reference proteome</keyword>
<dbReference type="RefSeq" id="WP_255042666.1">
    <property type="nucleotide sequence ID" value="NZ_JANEYT010000022.1"/>
</dbReference>
<reference evidence="1 2" key="1">
    <citation type="submission" date="2022-07" db="EMBL/GenBank/DDBJ databases">
        <title>Photobacterium pectinilyticum sp. nov., a marine bacterium isolated from surface seawater of Qingdao offshore.</title>
        <authorList>
            <person name="Wang X."/>
        </authorList>
    </citation>
    <scope>NUCLEOTIDE SEQUENCE [LARGE SCALE GENOMIC DNA]</scope>
    <source>
        <strain evidence="1 2">ZSDE20</strain>
    </source>
</reference>